<dbReference type="InterPro" id="IPR001567">
    <property type="entry name" value="Pept_M3A_M3B_dom"/>
</dbReference>
<evidence type="ECO:0000256" key="6">
    <source>
        <dbReference type="ARBA" id="ARBA00023049"/>
    </source>
</evidence>
<evidence type="ECO:0000256" key="2">
    <source>
        <dbReference type="ARBA" id="ARBA00022670"/>
    </source>
</evidence>
<dbReference type="GO" id="GO:0006518">
    <property type="term" value="P:peptide metabolic process"/>
    <property type="evidence" value="ECO:0007669"/>
    <property type="project" value="TreeGrafter"/>
</dbReference>
<reference evidence="12" key="1">
    <citation type="submission" date="2013-12" db="EMBL/GenBank/DDBJ databases">
        <title>The Genome Sequence of Aphanomyces astaci APO3.</title>
        <authorList>
            <consortium name="The Broad Institute Genomics Platform"/>
            <person name="Russ C."/>
            <person name="Tyler B."/>
            <person name="van West P."/>
            <person name="Dieguez-Uribeondo J."/>
            <person name="Young S.K."/>
            <person name="Zeng Q."/>
            <person name="Gargeya S."/>
            <person name="Fitzgerald M."/>
            <person name="Abouelleil A."/>
            <person name="Alvarado L."/>
            <person name="Chapman S.B."/>
            <person name="Gainer-Dewar J."/>
            <person name="Goldberg J."/>
            <person name="Griggs A."/>
            <person name="Gujja S."/>
            <person name="Hansen M."/>
            <person name="Howarth C."/>
            <person name="Imamovic A."/>
            <person name="Ireland A."/>
            <person name="Larimer J."/>
            <person name="McCowan C."/>
            <person name="Murphy C."/>
            <person name="Pearson M."/>
            <person name="Poon T.W."/>
            <person name="Priest M."/>
            <person name="Roberts A."/>
            <person name="Saif S."/>
            <person name="Shea T."/>
            <person name="Sykes S."/>
            <person name="Wortman J."/>
            <person name="Nusbaum C."/>
            <person name="Birren B."/>
        </authorList>
    </citation>
    <scope>NUCLEOTIDE SEQUENCE [LARGE SCALE GENOMIC DNA]</scope>
    <source>
        <strain evidence="12">APO3</strain>
    </source>
</reference>
<comment type="catalytic activity">
    <reaction evidence="7">
        <text>Hydrolysis of oligopeptides, with broad specificity. Gly or Ala commonly occur as P1 or P1' residues, but more distant residues are also important, as is shown by the fact that Z-Gly-Pro-Gly-|-Gly-Pro-Ala is cleaved, but not Z-(Gly)(5).</text>
        <dbReference type="EC" id="3.4.24.70"/>
    </reaction>
</comment>
<dbReference type="PANTHER" id="PTHR11804">
    <property type="entry name" value="PROTEASE M3 THIMET OLIGOPEPTIDASE-RELATED"/>
    <property type="match status" value="1"/>
</dbReference>
<feature type="domain" description="Oligopeptidase A N-terminal" evidence="11">
    <location>
        <begin position="31"/>
        <end position="156"/>
    </location>
</feature>
<dbReference type="AlphaFoldDB" id="W4H149"/>
<dbReference type="Pfam" id="PF19310">
    <property type="entry name" value="TOP_N"/>
    <property type="match status" value="1"/>
</dbReference>
<dbReference type="GO" id="GO:0046872">
    <property type="term" value="F:metal ion binding"/>
    <property type="evidence" value="ECO:0007669"/>
    <property type="project" value="UniProtKB-UniRule"/>
</dbReference>
<accession>W4H149</accession>
<dbReference type="VEuPathDB" id="FungiDB:H257_03313"/>
<evidence type="ECO:0000313" key="12">
    <source>
        <dbReference type="EMBL" id="ETV85607.1"/>
    </source>
</evidence>
<dbReference type="EC" id="3.4.24.70" evidence="8"/>
<dbReference type="GeneID" id="20805309"/>
<evidence type="ECO:0000256" key="4">
    <source>
        <dbReference type="ARBA" id="ARBA00022801"/>
    </source>
</evidence>
<name>W4H149_APHAT</name>
<dbReference type="Gene3D" id="1.10.1370.40">
    <property type="match status" value="1"/>
</dbReference>
<dbReference type="RefSeq" id="XP_009825625.1">
    <property type="nucleotide sequence ID" value="XM_009827323.1"/>
</dbReference>
<organism evidence="12">
    <name type="scientific">Aphanomyces astaci</name>
    <name type="common">Crayfish plague agent</name>
    <dbReference type="NCBI Taxonomy" id="112090"/>
    <lineage>
        <taxon>Eukaryota</taxon>
        <taxon>Sar</taxon>
        <taxon>Stramenopiles</taxon>
        <taxon>Oomycota</taxon>
        <taxon>Saprolegniomycetes</taxon>
        <taxon>Saprolegniales</taxon>
        <taxon>Verrucalvaceae</taxon>
        <taxon>Aphanomyces</taxon>
    </lineage>
</organism>
<feature type="domain" description="Peptidase M3A/M3B catalytic" evidence="10">
    <location>
        <begin position="237"/>
        <end position="693"/>
    </location>
</feature>
<comment type="cofactor">
    <cofactor evidence="9">
        <name>Zn(2+)</name>
        <dbReference type="ChEBI" id="CHEBI:29105"/>
    </cofactor>
    <text evidence="9">Binds 1 zinc ion.</text>
</comment>
<dbReference type="CDD" id="cd06456">
    <property type="entry name" value="M3A_DCP"/>
    <property type="match status" value="1"/>
</dbReference>
<dbReference type="EMBL" id="KI913118">
    <property type="protein sequence ID" value="ETV85607.1"/>
    <property type="molecule type" value="Genomic_DNA"/>
</dbReference>
<dbReference type="Gene3D" id="1.10.1370.10">
    <property type="entry name" value="Neurolysin, domain 3"/>
    <property type="match status" value="1"/>
</dbReference>
<evidence type="ECO:0000256" key="8">
    <source>
        <dbReference type="ARBA" id="ARBA00026100"/>
    </source>
</evidence>
<keyword evidence="5 9" id="KW-0862">Zinc</keyword>
<evidence type="ECO:0000256" key="9">
    <source>
        <dbReference type="RuleBase" id="RU003435"/>
    </source>
</evidence>
<dbReference type="GO" id="GO:0004222">
    <property type="term" value="F:metalloendopeptidase activity"/>
    <property type="evidence" value="ECO:0007669"/>
    <property type="project" value="UniProtKB-EC"/>
</dbReference>
<dbReference type="Pfam" id="PF01432">
    <property type="entry name" value="Peptidase_M3"/>
    <property type="match status" value="1"/>
</dbReference>
<comment type="similarity">
    <text evidence="1 9">Belongs to the peptidase M3 family.</text>
</comment>
<evidence type="ECO:0000259" key="10">
    <source>
        <dbReference type="Pfam" id="PF01432"/>
    </source>
</evidence>
<evidence type="ECO:0000256" key="1">
    <source>
        <dbReference type="ARBA" id="ARBA00006040"/>
    </source>
</evidence>
<dbReference type="OrthoDB" id="63855at2759"/>
<evidence type="ECO:0000259" key="11">
    <source>
        <dbReference type="Pfam" id="PF19310"/>
    </source>
</evidence>
<dbReference type="Gene3D" id="3.40.390.10">
    <property type="entry name" value="Collagenase (Catalytic Domain)"/>
    <property type="match status" value="1"/>
</dbReference>
<protein>
    <recommendedName>
        <fullName evidence="8">oligopeptidase A</fullName>
        <ecNumber evidence="8">3.4.24.70</ecNumber>
    </recommendedName>
</protein>
<keyword evidence="6 9" id="KW-0482">Metalloprotease</keyword>
<dbReference type="InterPro" id="IPR045666">
    <property type="entry name" value="OpdA_N"/>
</dbReference>
<gene>
    <name evidence="12" type="ORF">H257_03313</name>
</gene>
<evidence type="ECO:0000256" key="5">
    <source>
        <dbReference type="ARBA" id="ARBA00022833"/>
    </source>
</evidence>
<keyword evidence="2 9" id="KW-0645">Protease</keyword>
<dbReference type="InterPro" id="IPR024079">
    <property type="entry name" value="MetalloPept_cat_dom_sf"/>
</dbReference>
<sequence length="695" mass="77997">MVVNPLTRCVEDYSLPPYAQLCPDDIAPALRTAMAEFASDLEAIEDDLACPDAEISWESVMDRLEIIDDPLERLWCIVLQLMKAVNMPELRAAHSELEDQVVRLQNKRAQSVVVYQAMTALRDGPTYVTLTTEQQRILNRAIGRATASGVNLVDHDKDRFNAIHVRLQALRTIHGHNELDGTNAYSHVITDKAQLDGVPQSTLSLLAQNAVAAGHVLATAESGPWKLSLESPVYDPLLKYCASRPIREQLYRANNDKAKANEPVVVEILQLRLQLAQMLGFRSFFELSLVNNSAPSIDSVFDTLDELRDKAFPRSQAELRQLEGLAAAHNHPLPLEPWDVQYWTERLRQEQFDIDDEAISQYFSLPKVLDGLFDFIGRLLDIRIEAADGLEETWHPDVRFFQIRAMDQPETPVVAQFYLDPYARPGQKRQGSFVEVVVSRSKVLRTAKAPVRLPVFSIVLNQTPPVGDMPSLMTFTDLDLLFGCVGFGLRIALTSAEYTAASGIDGIEADSLGVPVRVLKRFCYHRELMKSMSGHFKTGQELPDSEFNKLVAAKRFMSATNLLTQLFYSALDTSVHHNVTSNVSVESAYALLQQVGAKYCATPRLQDRDYSLCNFRHVFSGQAAATYYSYIWAEVQGHDAYSYFEEHPTVLEATGKRYRDTILALSGVVHPTKAFELFRGRKQRTAALLEESGLQ</sequence>
<dbReference type="InterPro" id="IPR045090">
    <property type="entry name" value="Pept_M3A_M3B"/>
</dbReference>
<keyword evidence="4 9" id="KW-0378">Hydrolase</keyword>
<evidence type="ECO:0000256" key="3">
    <source>
        <dbReference type="ARBA" id="ARBA00022723"/>
    </source>
</evidence>
<dbReference type="InterPro" id="IPR034005">
    <property type="entry name" value="M3A_DCP"/>
</dbReference>
<dbReference type="PANTHER" id="PTHR11804:SF83">
    <property type="entry name" value="LD37516P"/>
    <property type="match status" value="1"/>
</dbReference>
<dbReference type="GO" id="GO:0006508">
    <property type="term" value="P:proteolysis"/>
    <property type="evidence" value="ECO:0007669"/>
    <property type="project" value="UniProtKB-KW"/>
</dbReference>
<dbReference type="InterPro" id="IPR024077">
    <property type="entry name" value="Neurolysin/TOP_dom2"/>
</dbReference>
<proteinExistence type="inferred from homology"/>
<dbReference type="SUPFAM" id="SSF55486">
    <property type="entry name" value="Metalloproteases ('zincins'), catalytic domain"/>
    <property type="match status" value="1"/>
</dbReference>
<keyword evidence="3 9" id="KW-0479">Metal-binding</keyword>
<evidence type="ECO:0000256" key="7">
    <source>
        <dbReference type="ARBA" id="ARBA00024603"/>
    </source>
</evidence>